<reference evidence="1" key="1">
    <citation type="submission" date="2023-10" db="EMBL/GenBank/DDBJ databases">
        <title>Genome assembly of Pristionchus species.</title>
        <authorList>
            <person name="Yoshida K."/>
            <person name="Sommer R.J."/>
        </authorList>
    </citation>
    <scope>NUCLEOTIDE SEQUENCE</scope>
    <source>
        <strain evidence="1">RS5133</strain>
    </source>
</reference>
<dbReference type="Proteomes" id="UP001432322">
    <property type="component" value="Unassembled WGS sequence"/>
</dbReference>
<sequence>EWPQHWTARVIVEPGVIHLTSEDKKLSIPTRYLLRPSGEIFGRHEFPTWVGLRFAKLPETKITLVSLMVSDVTNLVDTFKK</sequence>
<dbReference type="AlphaFoldDB" id="A0AAV5VK39"/>
<protein>
    <submittedName>
        <fullName evidence="1">Uncharacterized protein</fullName>
    </submittedName>
</protein>
<evidence type="ECO:0000313" key="1">
    <source>
        <dbReference type="EMBL" id="GMT19728.1"/>
    </source>
</evidence>
<organism evidence="1 2">
    <name type="scientific">Pristionchus fissidentatus</name>
    <dbReference type="NCBI Taxonomy" id="1538716"/>
    <lineage>
        <taxon>Eukaryota</taxon>
        <taxon>Metazoa</taxon>
        <taxon>Ecdysozoa</taxon>
        <taxon>Nematoda</taxon>
        <taxon>Chromadorea</taxon>
        <taxon>Rhabditida</taxon>
        <taxon>Rhabditina</taxon>
        <taxon>Diplogasteromorpha</taxon>
        <taxon>Diplogasteroidea</taxon>
        <taxon>Neodiplogasteridae</taxon>
        <taxon>Pristionchus</taxon>
    </lineage>
</organism>
<evidence type="ECO:0000313" key="2">
    <source>
        <dbReference type="Proteomes" id="UP001432322"/>
    </source>
</evidence>
<gene>
    <name evidence="1" type="ORF">PFISCL1PPCAC_11025</name>
</gene>
<feature type="non-terminal residue" evidence="1">
    <location>
        <position position="1"/>
    </location>
</feature>
<feature type="non-terminal residue" evidence="1">
    <location>
        <position position="81"/>
    </location>
</feature>
<name>A0AAV5VK39_9BILA</name>
<keyword evidence="2" id="KW-1185">Reference proteome</keyword>
<proteinExistence type="predicted"/>
<accession>A0AAV5VK39</accession>
<dbReference type="EMBL" id="BTSY01000003">
    <property type="protein sequence ID" value="GMT19728.1"/>
    <property type="molecule type" value="Genomic_DNA"/>
</dbReference>
<comment type="caution">
    <text evidence="1">The sequence shown here is derived from an EMBL/GenBank/DDBJ whole genome shotgun (WGS) entry which is preliminary data.</text>
</comment>